<keyword evidence="3" id="KW-1185">Reference proteome</keyword>
<evidence type="ECO:0000313" key="3">
    <source>
        <dbReference type="Proteomes" id="UP000531231"/>
    </source>
</evidence>
<accession>A0A7W8ENF6</accession>
<evidence type="ECO:0000256" key="1">
    <source>
        <dbReference type="SAM" id="MobiDB-lite"/>
    </source>
</evidence>
<dbReference type="EMBL" id="JACHIL010000003">
    <property type="protein sequence ID" value="MBB5091410.1"/>
    <property type="molecule type" value="Genomic_DNA"/>
</dbReference>
<proteinExistence type="predicted"/>
<dbReference type="RefSeq" id="WP_151159486.1">
    <property type="nucleotide sequence ID" value="NZ_JACHIL010000003.1"/>
</dbReference>
<gene>
    <name evidence="2" type="ORF">HNQ68_001951</name>
</gene>
<dbReference type="AlphaFoldDB" id="A0A7W8ENF6"/>
<protein>
    <submittedName>
        <fullName evidence="2">Ribosome modulation factor</fullName>
    </submittedName>
</protein>
<feature type="region of interest" description="Disordered" evidence="1">
    <location>
        <begin position="151"/>
        <end position="176"/>
    </location>
</feature>
<organism evidence="2 3">
    <name type="scientific">Pseudochrobactrum saccharolyticum</name>
    <dbReference type="NCBI Taxonomy" id="354352"/>
    <lineage>
        <taxon>Bacteria</taxon>
        <taxon>Pseudomonadati</taxon>
        <taxon>Pseudomonadota</taxon>
        <taxon>Alphaproteobacteria</taxon>
        <taxon>Hyphomicrobiales</taxon>
        <taxon>Brucellaceae</taxon>
        <taxon>Pseudochrobactrum</taxon>
    </lineage>
</organism>
<reference evidence="2 3" key="1">
    <citation type="submission" date="2020-08" db="EMBL/GenBank/DDBJ databases">
        <title>Genomic Encyclopedia of Type Strains, Phase IV (KMG-IV): sequencing the most valuable type-strain genomes for metagenomic binning, comparative biology and taxonomic classification.</title>
        <authorList>
            <person name="Goeker M."/>
        </authorList>
    </citation>
    <scope>NUCLEOTIDE SEQUENCE [LARGE SCALE GENOMIC DNA]</scope>
    <source>
        <strain evidence="2 3">DSM 25620</strain>
    </source>
</reference>
<evidence type="ECO:0000313" key="2">
    <source>
        <dbReference type="EMBL" id="MBB5091410.1"/>
    </source>
</evidence>
<name>A0A7W8ENF6_9HYPH</name>
<dbReference type="Proteomes" id="UP000531231">
    <property type="component" value="Unassembled WGS sequence"/>
</dbReference>
<feature type="compositionally biased region" description="Acidic residues" evidence="1">
    <location>
        <begin position="161"/>
        <end position="170"/>
    </location>
</feature>
<comment type="caution">
    <text evidence="2">The sequence shown here is derived from an EMBL/GenBank/DDBJ whole genome shotgun (WGS) entry which is preliminary data.</text>
</comment>
<sequence length="176" mass="19451">MTSKTGHNSQLTENEEKAIFFNHMRKRMVHNAKLAEVNKAKKEDGKIAQSEGVVLGDLDFAIKALNADDKATVTDRYLNQGTILTWLNLVPGFQSDLLRDRAPAIERIEGEGELAGLAGKDPKSPYDAGSDEDAAWLRGWDKGQKFMRDNLQSAMEKINSESDEDADPDFPDQAAA</sequence>